<proteinExistence type="predicted"/>
<dbReference type="RefSeq" id="WP_157020702.1">
    <property type="nucleotide sequence ID" value="NZ_WQLV01000001.1"/>
</dbReference>
<dbReference type="Proteomes" id="UP000478892">
    <property type="component" value="Unassembled WGS sequence"/>
</dbReference>
<name>A0A6L6W9H4_9RHOB</name>
<dbReference type="EMBL" id="WQLV01000001">
    <property type="protein sequence ID" value="MVO14344.1"/>
    <property type="molecule type" value="Genomic_DNA"/>
</dbReference>
<gene>
    <name evidence="1" type="ORF">GO984_00840</name>
</gene>
<protein>
    <submittedName>
        <fullName evidence="1">DUF1045 domain-containing protein</fullName>
    </submittedName>
</protein>
<evidence type="ECO:0000313" key="2">
    <source>
        <dbReference type="Proteomes" id="UP000478892"/>
    </source>
</evidence>
<evidence type="ECO:0000313" key="1">
    <source>
        <dbReference type="EMBL" id="MVO14344.1"/>
    </source>
</evidence>
<reference evidence="1 2" key="1">
    <citation type="submission" date="2019-12" db="EMBL/GenBank/DDBJ databases">
        <authorList>
            <person name="Zhang Y.-J."/>
        </authorList>
    </citation>
    <scope>NUCLEOTIDE SEQUENCE [LARGE SCALE GENOMIC DNA]</scope>
    <source>
        <strain evidence="1 2">CY05</strain>
    </source>
</reference>
<dbReference type="AlphaFoldDB" id="A0A6L6W9H4"/>
<keyword evidence="2" id="KW-1185">Reference proteome</keyword>
<accession>A0A6L6W9H4</accession>
<comment type="caution">
    <text evidence="1">The sequence shown here is derived from an EMBL/GenBank/DDBJ whole genome shotgun (WGS) entry which is preliminary data.</text>
</comment>
<dbReference type="PIRSF" id="PIRSF033328">
    <property type="entry name" value="Phest_Mll4975"/>
    <property type="match status" value="1"/>
</dbReference>
<sequence>MFERYAIFYTPPPGPLAEFAASWLGWDSETATAVPHPVIAGVDVSNVTATPRKYGFHGTLKAPFHLNPACSVDELKAAIAVFCATQAPVVMDAFQLRQDHGFVALRPRTHTAMLREFASNVVREFDLFRAPLTEPDIARRRQADLTDRQDRQMLGWGYPYIFDDFSFHLTLSGQLSPTQGGIVIDVLEPLLEPVMSETAIIDAITLVGQDSNGMFHQICRYALTG</sequence>
<organism evidence="1 2">
    <name type="scientific">Parasedimentitalea huanghaiensis</name>
    <dbReference type="NCBI Taxonomy" id="2682100"/>
    <lineage>
        <taxon>Bacteria</taxon>
        <taxon>Pseudomonadati</taxon>
        <taxon>Pseudomonadota</taxon>
        <taxon>Alphaproteobacteria</taxon>
        <taxon>Rhodobacterales</taxon>
        <taxon>Paracoccaceae</taxon>
        <taxon>Parasedimentitalea</taxon>
    </lineage>
</organism>
<dbReference type="Gene3D" id="3.90.1140.10">
    <property type="entry name" value="Cyclic phosphodiesterase"/>
    <property type="match status" value="1"/>
</dbReference>
<dbReference type="Pfam" id="PF06299">
    <property type="entry name" value="DUF1045"/>
    <property type="match status" value="1"/>
</dbReference>
<dbReference type="InterPro" id="IPR009389">
    <property type="entry name" value="DUF1045"/>
</dbReference>